<evidence type="ECO:0000313" key="1">
    <source>
        <dbReference type="EMBL" id="KAJ1672481.1"/>
    </source>
</evidence>
<organism evidence="1 2">
    <name type="scientific">Spiromyces aspiralis</name>
    <dbReference type="NCBI Taxonomy" id="68401"/>
    <lineage>
        <taxon>Eukaryota</taxon>
        <taxon>Fungi</taxon>
        <taxon>Fungi incertae sedis</taxon>
        <taxon>Zoopagomycota</taxon>
        <taxon>Kickxellomycotina</taxon>
        <taxon>Kickxellomycetes</taxon>
        <taxon>Kickxellales</taxon>
        <taxon>Kickxellaceae</taxon>
        <taxon>Spiromyces</taxon>
    </lineage>
</organism>
<accession>A0ACC1HA56</accession>
<protein>
    <submittedName>
        <fullName evidence="1">Uncharacterized protein</fullName>
    </submittedName>
</protein>
<evidence type="ECO:0000313" key="2">
    <source>
        <dbReference type="Proteomes" id="UP001145114"/>
    </source>
</evidence>
<proteinExistence type="predicted"/>
<sequence length="314" mass="35256">LPGTIDPKLYPSLGFYQAGIDAPALPPAGTSFLQAIISSCTECVAANKDKIEVSRDKLEAYLLDMDWERFKRIESYTNTWVRALPLKFSNQLSEANFIILRDLLQLGSGYRNELKASNGGRRGAFETILYGCMSMYLAGNAMDATSYEKVSLESISEHFQIPMMGMEEPIQAEREDGTKVEFASAITISRPSVLRRLVEQITVLVQDTGRRLRELGYKSMAHFVIDQLERQQDGPSAGALVEAFACNFPAFQDVGEVGGRPVYLFKKAQLVVYDLWLRFGEEDPKRFGFKDIGEFTIFADNVIPTMQIHHGLIR</sequence>
<dbReference type="Proteomes" id="UP001145114">
    <property type="component" value="Unassembled WGS sequence"/>
</dbReference>
<comment type="caution">
    <text evidence="1">The sequence shown here is derived from an EMBL/GenBank/DDBJ whole genome shotgun (WGS) entry which is preliminary data.</text>
</comment>
<dbReference type="EMBL" id="JAMZIH010008317">
    <property type="protein sequence ID" value="KAJ1672481.1"/>
    <property type="molecule type" value="Genomic_DNA"/>
</dbReference>
<reference evidence="1" key="1">
    <citation type="submission" date="2022-06" db="EMBL/GenBank/DDBJ databases">
        <title>Phylogenomic reconstructions and comparative analyses of Kickxellomycotina fungi.</title>
        <authorList>
            <person name="Reynolds N.K."/>
            <person name="Stajich J.E."/>
            <person name="Barry K."/>
            <person name="Grigoriev I.V."/>
            <person name="Crous P."/>
            <person name="Smith M.E."/>
        </authorList>
    </citation>
    <scope>NUCLEOTIDE SEQUENCE</scope>
    <source>
        <strain evidence="1">RSA 2271</strain>
    </source>
</reference>
<feature type="non-terminal residue" evidence="1">
    <location>
        <position position="1"/>
    </location>
</feature>
<feature type="non-terminal residue" evidence="1">
    <location>
        <position position="314"/>
    </location>
</feature>
<keyword evidence="2" id="KW-1185">Reference proteome</keyword>
<gene>
    <name evidence="1" type="ORF">EV182_007090</name>
</gene>
<name>A0ACC1HA56_9FUNG</name>